<keyword evidence="5 13" id="KW-0812">Transmembrane</keyword>
<dbReference type="InterPro" id="IPR042855">
    <property type="entry name" value="V_SNARE_CC"/>
</dbReference>
<dbReference type="GO" id="GO:0015031">
    <property type="term" value="P:protein transport"/>
    <property type="evidence" value="ECO:0007669"/>
    <property type="project" value="UniProtKB-KW"/>
</dbReference>
<evidence type="ECO:0000313" key="17">
    <source>
        <dbReference type="Proteomes" id="UP001515480"/>
    </source>
</evidence>
<dbReference type="SUPFAM" id="SSF64356">
    <property type="entry name" value="SNARE-like"/>
    <property type="match status" value="1"/>
</dbReference>
<comment type="subcellular location">
    <subcellularLocation>
        <location evidence="1">Endoplasmic reticulum membrane</location>
        <topology evidence="1">Single-pass type IV membrane protein</topology>
    </subcellularLocation>
    <subcellularLocation>
        <location evidence="2">Golgi apparatus membrane</location>
    </subcellularLocation>
</comment>
<evidence type="ECO:0000256" key="4">
    <source>
        <dbReference type="ARBA" id="ARBA00022448"/>
    </source>
</evidence>
<evidence type="ECO:0000256" key="7">
    <source>
        <dbReference type="ARBA" id="ARBA00022927"/>
    </source>
</evidence>
<comment type="caution">
    <text evidence="16">The sequence shown here is derived from an EMBL/GenBank/DDBJ whole genome shotgun (WGS) entry which is preliminary data.</text>
</comment>
<feature type="domain" description="Longin" evidence="14">
    <location>
        <begin position="6"/>
        <end position="118"/>
    </location>
</feature>
<gene>
    <name evidence="16" type="ORF">AB1Y20_006444</name>
</gene>
<evidence type="ECO:0000256" key="12">
    <source>
        <dbReference type="PROSITE-ProRule" id="PRU00290"/>
    </source>
</evidence>
<evidence type="ECO:0000256" key="1">
    <source>
        <dbReference type="ARBA" id="ARBA00004163"/>
    </source>
</evidence>
<dbReference type="GO" id="GO:0005484">
    <property type="term" value="F:SNAP receptor activity"/>
    <property type="evidence" value="ECO:0007669"/>
    <property type="project" value="InterPro"/>
</dbReference>
<proteinExistence type="inferred from homology"/>
<evidence type="ECO:0000256" key="10">
    <source>
        <dbReference type="ARBA" id="ARBA00023054"/>
    </source>
</evidence>
<keyword evidence="17" id="KW-1185">Reference proteome</keyword>
<feature type="transmembrane region" description="Helical" evidence="13">
    <location>
        <begin position="195"/>
        <end position="213"/>
    </location>
</feature>
<dbReference type="Pfam" id="PF13774">
    <property type="entry name" value="Longin"/>
    <property type="match status" value="1"/>
</dbReference>
<dbReference type="GO" id="GO:0000139">
    <property type="term" value="C:Golgi membrane"/>
    <property type="evidence" value="ECO:0007669"/>
    <property type="project" value="UniProtKB-SubCell"/>
</dbReference>
<keyword evidence="4" id="KW-0813">Transport</keyword>
<name>A0AB34J1N8_PRYPA</name>
<dbReference type="InterPro" id="IPR011012">
    <property type="entry name" value="Longin-like_dom_sf"/>
</dbReference>
<feature type="domain" description="V-SNARE coiled-coil homology" evidence="15">
    <location>
        <begin position="133"/>
        <end position="193"/>
    </location>
</feature>
<keyword evidence="8 13" id="KW-1133">Transmembrane helix</keyword>
<evidence type="ECO:0000256" key="9">
    <source>
        <dbReference type="ARBA" id="ARBA00023034"/>
    </source>
</evidence>
<dbReference type="CDD" id="cd14824">
    <property type="entry name" value="Longin"/>
    <property type="match status" value="1"/>
</dbReference>
<dbReference type="CDD" id="cd15866">
    <property type="entry name" value="R-SNARE_SEC22"/>
    <property type="match status" value="1"/>
</dbReference>
<dbReference type="AlphaFoldDB" id="A0AB34J1N8"/>
<keyword evidence="10 12" id="KW-0175">Coiled coil</keyword>
<dbReference type="SUPFAM" id="SSF58038">
    <property type="entry name" value="SNARE fusion complex"/>
    <property type="match status" value="1"/>
</dbReference>
<dbReference type="GO" id="GO:0005789">
    <property type="term" value="C:endoplasmic reticulum membrane"/>
    <property type="evidence" value="ECO:0007669"/>
    <property type="project" value="UniProtKB-SubCell"/>
</dbReference>
<protein>
    <submittedName>
        <fullName evidence="16">Uncharacterized protein</fullName>
    </submittedName>
</protein>
<accession>A0AB34J1N8</accession>
<dbReference type="InterPro" id="IPR044565">
    <property type="entry name" value="Sec22"/>
</dbReference>
<keyword evidence="9" id="KW-0333">Golgi apparatus</keyword>
<evidence type="ECO:0000256" key="8">
    <source>
        <dbReference type="ARBA" id="ARBA00022989"/>
    </source>
</evidence>
<dbReference type="InterPro" id="IPR010908">
    <property type="entry name" value="Longin_dom"/>
</dbReference>
<evidence type="ECO:0000256" key="6">
    <source>
        <dbReference type="ARBA" id="ARBA00022824"/>
    </source>
</evidence>
<evidence type="ECO:0000256" key="2">
    <source>
        <dbReference type="ARBA" id="ARBA00004394"/>
    </source>
</evidence>
<dbReference type="SMART" id="SM01270">
    <property type="entry name" value="Longin"/>
    <property type="match status" value="1"/>
</dbReference>
<dbReference type="EMBL" id="JBGBPQ010000015">
    <property type="protein sequence ID" value="KAL1510112.1"/>
    <property type="molecule type" value="Genomic_DNA"/>
</dbReference>
<dbReference type="PANTHER" id="PTHR45837">
    <property type="entry name" value="VESICLE-TRAFFICKING PROTEIN SEC22B"/>
    <property type="match status" value="1"/>
</dbReference>
<organism evidence="16 17">
    <name type="scientific">Prymnesium parvum</name>
    <name type="common">Toxic golden alga</name>
    <dbReference type="NCBI Taxonomy" id="97485"/>
    <lineage>
        <taxon>Eukaryota</taxon>
        <taxon>Haptista</taxon>
        <taxon>Haptophyta</taxon>
        <taxon>Prymnesiophyceae</taxon>
        <taxon>Prymnesiales</taxon>
        <taxon>Prymnesiaceae</taxon>
        <taxon>Prymnesium</taxon>
    </lineage>
</organism>
<keyword evidence="6" id="KW-0256">Endoplasmic reticulum</keyword>
<evidence type="ECO:0000259" key="14">
    <source>
        <dbReference type="PROSITE" id="PS50859"/>
    </source>
</evidence>
<comment type="similarity">
    <text evidence="3">Belongs to the synaptobrevin family.</text>
</comment>
<reference evidence="16 17" key="1">
    <citation type="journal article" date="2024" name="Science">
        <title>Giant polyketide synthase enzymes in the biosynthesis of giant marine polyether toxins.</title>
        <authorList>
            <person name="Fallon T.R."/>
            <person name="Shende V.V."/>
            <person name="Wierzbicki I.H."/>
            <person name="Pendleton A.L."/>
            <person name="Watervoot N.F."/>
            <person name="Auber R.P."/>
            <person name="Gonzalez D.J."/>
            <person name="Wisecaver J.H."/>
            <person name="Moore B.S."/>
        </authorList>
    </citation>
    <scope>NUCLEOTIDE SEQUENCE [LARGE SCALE GENOMIC DNA]</scope>
    <source>
        <strain evidence="16 17">12B1</strain>
    </source>
</reference>
<sequence>MAKMTLLSRVSDGLPLAASMEDEKDHRELDSYKAQAKKIIKTLSGASAGKMSIESGGSTFHYVNQDGVCYLCLTEKAYPKRLAFLYLDELQKEFNLKFRDEVDAASRPYAFIKFDTYIQKTKKLYVDTRTQRNLSKMNDDLADVQKIMTQNIQEVLGRGQRLETTMGKSERLLEASGKYASNAKYLNTQALIRKYAPIAFVFLLIFGGLWWRFFR</sequence>
<keyword evidence="11 13" id="KW-0472">Membrane</keyword>
<evidence type="ECO:0000256" key="5">
    <source>
        <dbReference type="ARBA" id="ARBA00022692"/>
    </source>
</evidence>
<dbReference type="Gene3D" id="3.30.450.50">
    <property type="entry name" value="Longin domain"/>
    <property type="match status" value="1"/>
</dbReference>
<dbReference type="GO" id="GO:0006890">
    <property type="term" value="P:retrograde vesicle-mediated transport, Golgi to endoplasmic reticulum"/>
    <property type="evidence" value="ECO:0007669"/>
    <property type="project" value="InterPro"/>
</dbReference>
<evidence type="ECO:0000256" key="11">
    <source>
        <dbReference type="ARBA" id="ARBA00023136"/>
    </source>
</evidence>
<dbReference type="Gene3D" id="1.20.5.110">
    <property type="match status" value="1"/>
</dbReference>
<evidence type="ECO:0000256" key="13">
    <source>
        <dbReference type="SAM" id="Phobius"/>
    </source>
</evidence>
<evidence type="ECO:0000259" key="15">
    <source>
        <dbReference type="PROSITE" id="PS50892"/>
    </source>
</evidence>
<dbReference type="Proteomes" id="UP001515480">
    <property type="component" value="Unassembled WGS sequence"/>
</dbReference>
<dbReference type="GO" id="GO:0006888">
    <property type="term" value="P:endoplasmic reticulum to Golgi vesicle-mediated transport"/>
    <property type="evidence" value="ECO:0007669"/>
    <property type="project" value="InterPro"/>
</dbReference>
<dbReference type="PROSITE" id="PS50859">
    <property type="entry name" value="LONGIN"/>
    <property type="match status" value="1"/>
</dbReference>
<evidence type="ECO:0000256" key="3">
    <source>
        <dbReference type="ARBA" id="ARBA00008025"/>
    </source>
</evidence>
<dbReference type="Pfam" id="PF00957">
    <property type="entry name" value="Synaptobrevin"/>
    <property type="match status" value="1"/>
</dbReference>
<keyword evidence="7" id="KW-0653">Protein transport</keyword>
<dbReference type="PROSITE" id="PS50892">
    <property type="entry name" value="V_SNARE"/>
    <property type="match status" value="1"/>
</dbReference>
<evidence type="ECO:0000313" key="16">
    <source>
        <dbReference type="EMBL" id="KAL1510112.1"/>
    </source>
</evidence>